<dbReference type="AlphaFoldDB" id="A0A4W3I0F0"/>
<keyword evidence="2" id="KW-1185">Reference proteome</keyword>
<dbReference type="Ensembl" id="ENSCMIT00000023692.1">
    <property type="protein sequence ID" value="ENSCMIP00000023294.1"/>
    <property type="gene ID" value="ENSCMIG00000010441.1"/>
</dbReference>
<evidence type="ECO:0000313" key="2">
    <source>
        <dbReference type="Proteomes" id="UP000314986"/>
    </source>
</evidence>
<dbReference type="Pfam" id="PF15668">
    <property type="entry name" value="DUF4663"/>
    <property type="match status" value="2"/>
</dbReference>
<reference evidence="2" key="2">
    <citation type="journal article" date="2007" name="PLoS Biol.">
        <title>Survey sequencing and comparative analysis of the elephant shark (Callorhinchus milii) genome.</title>
        <authorList>
            <person name="Venkatesh B."/>
            <person name="Kirkness E.F."/>
            <person name="Loh Y.H."/>
            <person name="Halpern A.L."/>
            <person name="Lee A.P."/>
            <person name="Johnson J."/>
            <person name="Dandona N."/>
            <person name="Viswanathan L.D."/>
            <person name="Tay A."/>
            <person name="Venter J.C."/>
            <person name="Strausberg R.L."/>
            <person name="Brenner S."/>
        </authorList>
    </citation>
    <scope>NUCLEOTIDE SEQUENCE [LARGE SCALE GENOMIC DNA]</scope>
</reference>
<reference evidence="2" key="3">
    <citation type="journal article" date="2014" name="Nature">
        <title>Elephant shark genome provides unique insights into gnathostome evolution.</title>
        <authorList>
            <consortium name="International Elephant Shark Genome Sequencing Consortium"/>
            <person name="Venkatesh B."/>
            <person name="Lee A.P."/>
            <person name="Ravi V."/>
            <person name="Maurya A.K."/>
            <person name="Lian M.M."/>
            <person name="Swann J.B."/>
            <person name="Ohta Y."/>
            <person name="Flajnik M.F."/>
            <person name="Sutoh Y."/>
            <person name="Kasahara M."/>
            <person name="Hoon S."/>
            <person name="Gangu V."/>
            <person name="Roy S.W."/>
            <person name="Irimia M."/>
            <person name="Korzh V."/>
            <person name="Kondrychyn I."/>
            <person name="Lim Z.W."/>
            <person name="Tay B.H."/>
            <person name="Tohari S."/>
            <person name="Kong K.W."/>
            <person name="Ho S."/>
            <person name="Lorente-Galdos B."/>
            <person name="Quilez J."/>
            <person name="Marques-Bonet T."/>
            <person name="Raney B.J."/>
            <person name="Ingham P.W."/>
            <person name="Tay A."/>
            <person name="Hillier L.W."/>
            <person name="Minx P."/>
            <person name="Boehm T."/>
            <person name="Wilson R.K."/>
            <person name="Brenner S."/>
            <person name="Warren W.C."/>
        </authorList>
    </citation>
    <scope>NUCLEOTIDE SEQUENCE [LARGE SCALE GENOMIC DNA]</scope>
</reference>
<name>A0A4W3I0F0_CALMI</name>
<dbReference type="GeneTree" id="ENSGT00940000175622"/>
<reference evidence="1" key="5">
    <citation type="submission" date="2025-09" db="UniProtKB">
        <authorList>
            <consortium name="Ensembl"/>
        </authorList>
    </citation>
    <scope>IDENTIFICATION</scope>
</reference>
<proteinExistence type="predicted"/>
<dbReference type="Proteomes" id="UP000314986">
    <property type="component" value="Unassembled WGS sequence"/>
</dbReference>
<reference evidence="2" key="1">
    <citation type="journal article" date="2006" name="Science">
        <title>Ancient noncoding elements conserved in the human genome.</title>
        <authorList>
            <person name="Venkatesh B."/>
            <person name="Kirkness E.F."/>
            <person name="Loh Y.H."/>
            <person name="Halpern A.L."/>
            <person name="Lee A.P."/>
            <person name="Johnson J."/>
            <person name="Dandona N."/>
            <person name="Viswanathan L.D."/>
            <person name="Tay A."/>
            <person name="Venter J.C."/>
            <person name="Strausberg R.L."/>
            <person name="Brenner S."/>
        </authorList>
    </citation>
    <scope>NUCLEOTIDE SEQUENCE [LARGE SCALE GENOMIC DNA]</scope>
</reference>
<reference evidence="1" key="4">
    <citation type="submission" date="2025-08" db="UniProtKB">
        <authorList>
            <consortium name="Ensembl"/>
        </authorList>
    </citation>
    <scope>IDENTIFICATION</scope>
</reference>
<dbReference type="InParanoid" id="A0A4W3I0F0"/>
<dbReference type="PANTHER" id="PTHR36872">
    <property type="entry name" value="GENE 5901-RELATED"/>
    <property type="match status" value="1"/>
</dbReference>
<dbReference type="PANTHER" id="PTHR36872:SF1">
    <property type="entry name" value="GENE 5901-RELATED"/>
    <property type="match status" value="1"/>
</dbReference>
<dbReference type="InterPro" id="IPR031366">
    <property type="entry name" value="DUF4663"/>
</dbReference>
<protein>
    <submittedName>
        <fullName evidence="1">Uncharacterized protein</fullName>
    </submittedName>
</protein>
<accession>A0A4W3I0F0</accession>
<dbReference type="OMA" id="CTQEYSP"/>
<sequence>PATMSLELKVLDSCQADEVWNLIRFQVASRLFPHSVVPVPHVQDAHQYDLLHVLIKQSELLRSRLMPAGLLENLLEPVPDSSINLMQNMAHSRQTEQGRHELKYEQVVMDRGVKKTLKATITEITKDSAFFLVNLGDMHLSRQLPWLRSVNSIYIINQVYLASNLQLSSAYGNQMLIFNSDSRRPIGFTCKKFTISSKGLIMEERRIRKPLVKAKFIKNANISLPLPVPPPTHSHGGSLRPRLAKFRTGMRWFGEGKGTFRNKKSIHLSLEYVQGLSVNSPMG</sequence>
<evidence type="ECO:0000313" key="1">
    <source>
        <dbReference type="Ensembl" id="ENSCMIP00000023294.1"/>
    </source>
</evidence>
<organism evidence="1 2">
    <name type="scientific">Callorhinchus milii</name>
    <name type="common">Ghost shark</name>
    <dbReference type="NCBI Taxonomy" id="7868"/>
    <lineage>
        <taxon>Eukaryota</taxon>
        <taxon>Metazoa</taxon>
        <taxon>Chordata</taxon>
        <taxon>Craniata</taxon>
        <taxon>Vertebrata</taxon>
        <taxon>Chondrichthyes</taxon>
        <taxon>Holocephali</taxon>
        <taxon>Chimaeriformes</taxon>
        <taxon>Callorhinchidae</taxon>
        <taxon>Callorhinchus</taxon>
    </lineage>
</organism>